<comment type="caution">
    <text evidence="1">The sequence shown here is derived from an EMBL/GenBank/DDBJ whole genome shotgun (WGS) entry which is preliminary data.</text>
</comment>
<accession>A0ACB9MBE3</accession>
<keyword evidence="2" id="KW-1185">Reference proteome</keyword>
<evidence type="ECO:0000313" key="1">
    <source>
        <dbReference type="EMBL" id="KAI4321338.1"/>
    </source>
</evidence>
<gene>
    <name evidence="1" type="ORF">MLD38_034734</name>
</gene>
<reference evidence="2" key="1">
    <citation type="journal article" date="2023" name="Front. Plant Sci.">
        <title>Chromosomal-level genome assembly of Melastoma candidum provides insights into trichome evolution.</title>
        <authorList>
            <person name="Zhong Y."/>
            <person name="Wu W."/>
            <person name="Sun C."/>
            <person name="Zou P."/>
            <person name="Liu Y."/>
            <person name="Dai S."/>
            <person name="Zhou R."/>
        </authorList>
    </citation>
    <scope>NUCLEOTIDE SEQUENCE [LARGE SCALE GENOMIC DNA]</scope>
</reference>
<evidence type="ECO:0000313" key="2">
    <source>
        <dbReference type="Proteomes" id="UP001057402"/>
    </source>
</evidence>
<sequence length="101" mass="11159">MPLCGLRESEAFAGGIFQDKGCGSRYRAVSVGAQIKDVRGEDVEKSLMMQDLGNNIGDGQEDGMNFLSAVFQEGSMRRTQSGFNDQEEEGKVDGRSREWYP</sequence>
<proteinExistence type="predicted"/>
<organism evidence="1 2">
    <name type="scientific">Melastoma candidum</name>
    <dbReference type="NCBI Taxonomy" id="119954"/>
    <lineage>
        <taxon>Eukaryota</taxon>
        <taxon>Viridiplantae</taxon>
        <taxon>Streptophyta</taxon>
        <taxon>Embryophyta</taxon>
        <taxon>Tracheophyta</taxon>
        <taxon>Spermatophyta</taxon>
        <taxon>Magnoliopsida</taxon>
        <taxon>eudicotyledons</taxon>
        <taxon>Gunneridae</taxon>
        <taxon>Pentapetalae</taxon>
        <taxon>rosids</taxon>
        <taxon>malvids</taxon>
        <taxon>Myrtales</taxon>
        <taxon>Melastomataceae</taxon>
        <taxon>Melastomatoideae</taxon>
        <taxon>Melastomateae</taxon>
        <taxon>Melastoma</taxon>
    </lineage>
</organism>
<name>A0ACB9MBE3_9MYRT</name>
<dbReference type="EMBL" id="CM042889">
    <property type="protein sequence ID" value="KAI4321338.1"/>
    <property type="molecule type" value="Genomic_DNA"/>
</dbReference>
<protein>
    <submittedName>
        <fullName evidence="1">Uncharacterized protein</fullName>
    </submittedName>
</protein>
<dbReference type="Proteomes" id="UP001057402">
    <property type="component" value="Chromosome 10"/>
</dbReference>